<dbReference type="AlphaFoldDB" id="A0A167DA89"/>
<evidence type="ECO:0000256" key="1">
    <source>
        <dbReference type="ARBA" id="ARBA00022603"/>
    </source>
</evidence>
<keyword evidence="1" id="KW-0489">Methyltransferase</keyword>
<dbReference type="GO" id="GO:0005739">
    <property type="term" value="C:mitochondrion"/>
    <property type="evidence" value="ECO:0007669"/>
    <property type="project" value="TreeGrafter"/>
</dbReference>
<dbReference type="InterPro" id="IPR050602">
    <property type="entry name" value="Malonyl-ACP_OMT"/>
</dbReference>
<keyword evidence="4" id="KW-1185">Reference proteome</keyword>
<dbReference type="RefSeq" id="XP_018735147.1">
    <property type="nucleotide sequence ID" value="XM_018882905.1"/>
</dbReference>
<reference evidence="3 4" key="1">
    <citation type="submission" date="2016-02" db="EMBL/GenBank/DDBJ databases">
        <title>Complete genome sequence and transcriptome regulation of the pentose utilising yeast Sugiyamaella lignohabitans.</title>
        <authorList>
            <person name="Bellasio M."/>
            <person name="Peymann A."/>
            <person name="Valli M."/>
            <person name="Sipitzky M."/>
            <person name="Graf A."/>
            <person name="Sauer M."/>
            <person name="Marx H."/>
            <person name="Mattanovich D."/>
        </authorList>
    </citation>
    <scope>NUCLEOTIDE SEQUENCE [LARGE SCALE GENOMIC DNA]</scope>
    <source>
        <strain evidence="3 4">CBS 10342</strain>
    </source>
</reference>
<sequence length="345" mass="38753">MMKGLRFSQTLFSGPAKSMRLPRKSRAYSSSAYEVFDRNIKTVQRNRAARNIEGSRNVEYIKDEIALRTAERLAFISRNFENVLDLGSGAGNLEKIICDPNTPDSDLIQSRLGEVTMLDSSENMLFRDSDPTQYPFNSKLSVKRVVADEETFEHPVFQPNTFDAVLSSMSMHWINDLPGVLKGIERILKPDGMFMGNMIGGDTLYELRTSLQLAEMELYGRVSPRLSPLADVRDMGALLQQAKFNLLTVDVDDIIVNYPDMFALLEDLQAMGESNAVKIRPATIPRDMLMAANAIYKSMHGDEDGTIPATFRVIYMIGWKSSPNQQKPLERGSGQVNLKDILPQL</sequence>
<organism evidence="3 4">
    <name type="scientific">Sugiyamaella lignohabitans</name>
    <dbReference type="NCBI Taxonomy" id="796027"/>
    <lineage>
        <taxon>Eukaryota</taxon>
        <taxon>Fungi</taxon>
        <taxon>Dikarya</taxon>
        <taxon>Ascomycota</taxon>
        <taxon>Saccharomycotina</taxon>
        <taxon>Dipodascomycetes</taxon>
        <taxon>Dipodascales</taxon>
        <taxon>Trichomonascaceae</taxon>
        <taxon>Sugiyamaella</taxon>
    </lineage>
</organism>
<dbReference type="EMBL" id="CP014501">
    <property type="protein sequence ID" value="ANB12670.1"/>
    <property type="molecule type" value="Genomic_DNA"/>
</dbReference>
<dbReference type="SUPFAM" id="SSF53335">
    <property type="entry name" value="S-adenosyl-L-methionine-dependent methyltransferases"/>
    <property type="match status" value="1"/>
</dbReference>
<dbReference type="GeneID" id="30038021"/>
<dbReference type="GO" id="GO:0032259">
    <property type="term" value="P:methylation"/>
    <property type="evidence" value="ECO:0007669"/>
    <property type="project" value="UniProtKB-KW"/>
</dbReference>
<keyword evidence="2" id="KW-0808">Transferase</keyword>
<dbReference type="CDD" id="cd02440">
    <property type="entry name" value="AdoMet_MTases"/>
    <property type="match status" value="1"/>
</dbReference>
<name>A0A167DA89_9ASCO</name>
<evidence type="ECO:0000256" key="2">
    <source>
        <dbReference type="ARBA" id="ARBA00022679"/>
    </source>
</evidence>
<dbReference type="Proteomes" id="UP000189580">
    <property type="component" value="Chromosome a"/>
</dbReference>
<evidence type="ECO:0000313" key="3">
    <source>
        <dbReference type="EMBL" id="ANB12670.1"/>
    </source>
</evidence>
<dbReference type="Gene3D" id="3.40.50.150">
    <property type="entry name" value="Vaccinia Virus protein VP39"/>
    <property type="match status" value="1"/>
</dbReference>
<evidence type="ECO:0008006" key="5">
    <source>
        <dbReference type="Google" id="ProtNLM"/>
    </source>
</evidence>
<dbReference type="PANTHER" id="PTHR13090">
    <property type="entry name" value="ARGININE-HYDROXYLASE NDUFAF5, MITOCHONDRIAL"/>
    <property type="match status" value="1"/>
</dbReference>
<dbReference type="GO" id="GO:0008168">
    <property type="term" value="F:methyltransferase activity"/>
    <property type="evidence" value="ECO:0007669"/>
    <property type="project" value="UniProtKB-KW"/>
</dbReference>
<accession>A0A167DA89</accession>
<dbReference type="KEGG" id="slb:AWJ20_934"/>
<dbReference type="Pfam" id="PF13489">
    <property type="entry name" value="Methyltransf_23"/>
    <property type="match status" value="1"/>
</dbReference>
<dbReference type="OrthoDB" id="16816at2759"/>
<protein>
    <recommendedName>
        <fullName evidence="5">Methyltransferase type 11 domain-containing protein</fullName>
    </recommendedName>
</protein>
<dbReference type="GO" id="GO:0032981">
    <property type="term" value="P:mitochondrial respiratory chain complex I assembly"/>
    <property type="evidence" value="ECO:0007669"/>
    <property type="project" value="TreeGrafter"/>
</dbReference>
<dbReference type="PANTHER" id="PTHR13090:SF1">
    <property type="entry name" value="ARGININE-HYDROXYLASE NDUFAF5, MITOCHONDRIAL"/>
    <property type="match status" value="1"/>
</dbReference>
<dbReference type="InterPro" id="IPR029063">
    <property type="entry name" value="SAM-dependent_MTases_sf"/>
</dbReference>
<gene>
    <name evidence="3" type="ORF">AWJ20_934</name>
</gene>
<proteinExistence type="predicted"/>
<evidence type="ECO:0000313" key="4">
    <source>
        <dbReference type="Proteomes" id="UP000189580"/>
    </source>
</evidence>